<evidence type="ECO:0000313" key="6">
    <source>
        <dbReference type="Proteomes" id="UP000663854"/>
    </source>
</evidence>
<evidence type="ECO:0000313" key="4">
    <source>
        <dbReference type="EMBL" id="CAF1228561.1"/>
    </source>
</evidence>
<protein>
    <submittedName>
        <fullName evidence="4">Uncharacterized protein</fullName>
    </submittedName>
</protein>
<dbReference type="EMBL" id="CAJNOL010002539">
    <property type="protein sequence ID" value="CAF1510208.1"/>
    <property type="molecule type" value="Genomic_DNA"/>
</dbReference>
<sequence length="514" mass="58646">MDDEQSNLTINLQDESLALEVPTKGGEDKLHTNKNEDSNGLMLSKTYEFDKSTNIPTENVVHYSSQCKKTKKKEDVDQTTDDTLTKRTIKSDAEQLDNIIREQVNGKDITDSRGQCIRETYRLFTMEKNCPLNDIKKCFMKQYISSNGNIIDVDDDYDLRYCFFAWKSTLEDGTSDLALDGKSQSEEYIDINPYDRFTWEVWMPGLRESVRVSVPEGQLRSHITGGYKNIQPRNSRSDLACSQFISDLDVLDHFPFLIMINPMNNNWQKSTAVMNKNSTVVVELALRSETVVPLSIFCLKNLQRLAITYTPFPNGIVPDELSNLRQLTSLQITDAPIVKMTEQLGTLSNLNALFLYNSSLTHLPNLSGISRLIFLSIGHNRLSHLDGPNSVQHLYLGDNAFTEIPAWFTQASLRILDMNNNHLENMLAITSLVNLERLYLSNTSLSFIPTAIDRLQKLEYLILSNNKLFYLPTNMLNLVNLKKLELQNNLFSPVDIQTFQTEFAKSHPNMILII</sequence>
<dbReference type="AlphaFoldDB" id="A0A814YFS5"/>
<dbReference type="EMBL" id="CAJNOH010001542">
    <property type="protein sequence ID" value="CAF1228561.1"/>
    <property type="molecule type" value="Genomic_DNA"/>
</dbReference>
<dbReference type="InterPro" id="IPR003591">
    <property type="entry name" value="Leu-rich_rpt_typical-subtyp"/>
</dbReference>
<dbReference type="Gene3D" id="3.80.10.10">
    <property type="entry name" value="Ribonuclease Inhibitor"/>
    <property type="match status" value="2"/>
</dbReference>
<evidence type="ECO:0000256" key="3">
    <source>
        <dbReference type="SAM" id="MobiDB-lite"/>
    </source>
</evidence>
<dbReference type="InterPro" id="IPR050216">
    <property type="entry name" value="LRR_domain-containing"/>
</dbReference>
<proteinExistence type="predicted"/>
<dbReference type="Pfam" id="PF13855">
    <property type="entry name" value="LRR_8"/>
    <property type="match status" value="1"/>
</dbReference>
<evidence type="ECO:0000256" key="1">
    <source>
        <dbReference type="ARBA" id="ARBA00022614"/>
    </source>
</evidence>
<organism evidence="4 6">
    <name type="scientific">Rotaria sordida</name>
    <dbReference type="NCBI Taxonomy" id="392033"/>
    <lineage>
        <taxon>Eukaryota</taxon>
        <taxon>Metazoa</taxon>
        <taxon>Spiralia</taxon>
        <taxon>Gnathifera</taxon>
        <taxon>Rotifera</taxon>
        <taxon>Eurotatoria</taxon>
        <taxon>Bdelloidea</taxon>
        <taxon>Philodinida</taxon>
        <taxon>Philodinidae</taxon>
        <taxon>Rotaria</taxon>
    </lineage>
</organism>
<dbReference type="GO" id="GO:0005737">
    <property type="term" value="C:cytoplasm"/>
    <property type="evidence" value="ECO:0007669"/>
    <property type="project" value="TreeGrafter"/>
</dbReference>
<dbReference type="Proteomes" id="UP000663870">
    <property type="component" value="Unassembled WGS sequence"/>
</dbReference>
<feature type="compositionally biased region" description="Basic and acidic residues" evidence="3">
    <location>
        <begin position="25"/>
        <end position="37"/>
    </location>
</feature>
<name>A0A814YFS5_9BILA</name>
<evidence type="ECO:0000313" key="5">
    <source>
        <dbReference type="EMBL" id="CAF1510208.1"/>
    </source>
</evidence>
<dbReference type="PANTHER" id="PTHR48051">
    <property type="match status" value="1"/>
</dbReference>
<accession>A0A814YFS5</accession>
<keyword evidence="1" id="KW-0433">Leucine-rich repeat</keyword>
<keyword evidence="2" id="KW-0677">Repeat</keyword>
<gene>
    <name evidence="5" type="ORF">JXQ802_LOCUS40949</name>
    <name evidence="4" type="ORF">PYM288_LOCUS26259</name>
</gene>
<dbReference type="Proteomes" id="UP000663854">
    <property type="component" value="Unassembled WGS sequence"/>
</dbReference>
<feature type="region of interest" description="Disordered" evidence="3">
    <location>
        <begin position="1"/>
        <end position="39"/>
    </location>
</feature>
<dbReference type="SMART" id="SM00369">
    <property type="entry name" value="LRR_TYP"/>
    <property type="match status" value="5"/>
</dbReference>
<feature type="compositionally biased region" description="Polar residues" evidence="3">
    <location>
        <begin position="1"/>
        <end position="14"/>
    </location>
</feature>
<dbReference type="PANTHER" id="PTHR48051:SF46">
    <property type="entry name" value="LEUCINE RICH REPEAT-CONTAINING DOMAIN PROTEIN"/>
    <property type="match status" value="1"/>
</dbReference>
<dbReference type="SUPFAM" id="SSF52058">
    <property type="entry name" value="L domain-like"/>
    <property type="match status" value="1"/>
</dbReference>
<reference evidence="4" key="1">
    <citation type="submission" date="2021-02" db="EMBL/GenBank/DDBJ databases">
        <authorList>
            <person name="Nowell W R."/>
        </authorList>
    </citation>
    <scope>NUCLEOTIDE SEQUENCE</scope>
</reference>
<keyword evidence="7" id="KW-1185">Reference proteome</keyword>
<dbReference type="InterPro" id="IPR032675">
    <property type="entry name" value="LRR_dom_sf"/>
</dbReference>
<comment type="caution">
    <text evidence="4">The sequence shown here is derived from an EMBL/GenBank/DDBJ whole genome shotgun (WGS) entry which is preliminary data.</text>
</comment>
<dbReference type="InterPro" id="IPR001611">
    <property type="entry name" value="Leu-rich_rpt"/>
</dbReference>
<evidence type="ECO:0000256" key="2">
    <source>
        <dbReference type="ARBA" id="ARBA00022737"/>
    </source>
</evidence>
<evidence type="ECO:0000313" key="7">
    <source>
        <dbReference type="Proteomes" id="UP000663870"/>
    </source>
</evidence>